<dbReference type="AlphaFoldDB" id="A0A1I5MJ48"/>
<feature type="chain" id="PRO_5011493497" evidence="3">
    <location>
        <begin position="24"/>
        <end position="332"/>
    </location>
</feature>
<dbReference type="InterPro" id="IPR033645">
    <property type="entry name" value="VirB9/CagX/TrbG_C"/>
</dbReference>
<dbReference type="InterPro" id="IPR010258">
    <property type="entry name" value="Conjugal_tfr_TrbG/VirB9/CagX"/>
</dbReference>
<evidence type="ECO:0000256" key="1">
    <source>
        <dbReference type="ARBA" id="ARBA00006135"/>
    </source>
</evidence>
<dbReference type="Pfam" id="PF03524">
    <property type="entry name" value="CagX"/>
    <property type="match status" value="1"/>
</dbReference>
<evidence type="ECO:0000256" key="3">
    <source>
        <dbReference type="SAM" id="SignalP"/>
    </source>
</evidence>
<organism evidence="4 5">
    <name type="scientific">Cohaesibacter marisflavi</name>
    <dbReference type="NCBI Taxonomy" id="655353"/>
    <lineage>
        <taxon>Bacteria</taxon>
        <taxon>Pseudomonadati</taxon>
        <taxon>Pseudomonadota</taxon>
        <taxon>Alphaproteobacteria</taxon>
        <taxon>Hyphomicrobiales</taxon>
        <taxon>Cohaesibacteraceae</taxon>
    </lineage>
</organism>
<reference evidence="4 5" key="1">
    <citation type="submission" date="2016-10" db="EMBL/GenBank/DDBJ databases">
        <authorList>
            <person name="de Groot N.N."/>
        </authorList>
    </citation>
    <scope>NUCLEOTIDE SEQUENCE [LARGE SCALE GENOMIC DNA]</scope>
    <source>
        <strain evidence="4 5">CGMCC 1.9157</strain>
    </source>
</reference>
<proteinExistence type="inferred from homology"/>
<dbReference type="EMBL" id="FOVR01000021">
    <property type="protein sequence ID" value="SFP08976.1"/>
    <property type="molecule type" value="Genomic_DNA"/>
</dbReference>
<sequence>MNKSIFASILAAAVLVSAPIAHAQTAIVRQPPNRSVADNTKSRIDGANQAAAQAALGLDAIAEEQARLQASGDFGVMQRNVSIGGQIQSAWSYKTKGQGVHIEALCDTCVYKVRLREYMTTAIVLPERMEIESVDLGDTNRFDAKRRTKNILVVKPLGSGVDSSMQVYTKEGQVLSFYLRSESVRSRHTPDLTFKIEDRIDASGLEVINFVDGANGTASPSVQGQMAATGAKDFLKTATFDPSKIRGFDSYKLWGDKSLKPEQVYRDDNFTYIQYGDKWNDIELPTAYVVVDDIDELVNTRVIGTTFVVESTHRLITLKSGQSYMCIQYLGD</sequence>
<name>A0A1I5MJ48_9HYPH</name>
<dbReference type="Gene3D" id="2.60.40.2500">
    <property type="match status" value="1"/>
</dbReference>
<evidence type="ECO:0000256" key="2">
    <source>
        <dbReference type="ARBA" id="ARBA00022729"/>
    </source>
</evidence>
<keyword evidence="5" id="KW-1185">Reference proteome</keyword>
<evidence type="ECO:0000313" key="4">
    <source>
        <dbReference type="EMBL" id="SFP08976.1"/>
    </source>
</evidence>
<protein>
    <submittedName>
        <fullName evidence="4">ComB9 competence protein</fullName>
    </submittedName>
</protein>
<dbReference type="STRING" id="655353.SAMN04488056_12139"/>
<feature type="signal peptide" evidence="3">
    <location>
        <begin position="1"/>
        <end position="23"/>
    </location>
</feature>
<evidence type="ECO:0000313" key="5">
    <source>
        <dbReference type="Proteomes" id="UP000199236"/>
    </source>
</evidence>
<gene>
    <name evidence="4" type="ORF">SAMN04488056_12139</name>
</gene>
<dbReference type="InterPro" id="IPR038161">
    <property type="entry name" value="VirB9/CagX/TrbG_C_sf"/>
</dbReference>
<keyword evidence="2 3" id="KW-0732">Signal</keyword>
<accession>A0A1I5MJ48</accession>
<dbReference type="OrthoDB" id="5515031at2"/>
<dbReference type="Proteomes" id="UP000199236">
    <property type="component" value="Unassembled WGS sequence"/>
</dbReference>
<dbReference type="CDD" id="cd06911">
    <property type="entry name" value="VirB9_CagX_TrbG"/>
    <property type="match status" value="1"/>
</dbReference>
<comment type="similarity">
    <text evidence="1">Belongs to the TrbG/VirB9 family.</text>
</comment>
<dbReference type="RefSeq" id="WP_090075556.1">
    <property type="nucleotide sequence ID" value="NZ_FOVR01000021.1"/>
</dbReference>